<protein>
    <submittedName>
        <fullName evidence="1">K02A2.6-like</fullName>
    </submittedName>
</protein>
<evidence type="ECO:0000313" key="1">
    <source>
        <dbReference type="EMBL" id="UYV74935.1"/>
    </source>
</evidence>
<evidence type="ECO:0000313" key="2">
    <source>
        <dbReference type="Proteomes" id="UP001235939"/>
    </source>
</evidence>
<organism evidence="1 2">
    <name type="scientific">Cordylochernes scorpioides</name>
    <dbReference type="NCBI Taxonomy" id="51811"/>
    <lineage>
        <taxon>Eukaryota</taxon>
        <taxon>Metazoa</taxon>
        <taxon>Ecdysozoa</taxon>
        <taxon>Arthropoda</taxon>
        <taxon>Chelicerata</taxon>
        <taxon>Arachnida</taxon>
        <taxon>Pseudoscorpiones</taxon>
        <taxon>Cheliferoidea</taxon>
        <taxon>Chernetidae</taxon>
        <taxon>Cordylochernes</taxon>
    </lineage>
</organism>
<sequence length="131" mass="15318">MLARQPLSSRERLEYFFKVNNIDQNKKKAIFLTLQTPTVSKFTNRARMPGEKISTYIAELKNMAEYCKFGSALDEAIHDRLIARIDDDSIQRKLLGEGDSLTLHKAIEIALYKQQHKMQKIYKVKEIQRML</sequence>
<reference evidence="1 2" key="1">
    <citation type="submission" date="2022-01" db="EMBL/GenBank/DDBJ databases">
        <title>A chromosomal length assembly of Cordylochernes scorpioides.</title>
        <authorList>
            <person name="Zeh D."/>
            <person name="Zeh J."/>
        </authorList>
    </citation>
    <scope>NUCLEOTIDE SEQUENCE [LARGE SCALE GENOMIC DNA]</scope>
    <source>
        <strain evidence="1">IN4F17</strain>
        <tissue evidence="1">Whole Body</tissue>
    </source>
</reference>
<gene>
    <name evidence="1" type="ORF">LAZ67_12001835</name>
</gene>
<name>A0ABY6L1B5_9ARAC</name>
<dbReference type="EMBL" id="CP092874">
    <property type="protein sequence ID" value="UYV74935.1"/>
    <property type="molecule type" value="Genomic_DNA"/>
</dbReference>
<keyword evidence="2" id="KW-1185">Reference proteome</keyword>
<accession>A0ABY6L1B5</accession>
<dbReference type="Proteomes" id="UP001235939">
    <property type="component" value="Chromosome 12"/>
</dbReference>
<proteinExistence type="predicted"/>